<evidence type="ECO:0000256" key="5">
    <source>
        <dbReference type="ARBA" id="ARBA00023123"/>
    </source>
</evidence>
<dbReference type="Gene3D" id="1.10.10.820">
    <property type="match status" value="1"/>
</dbReference>
<keyword evidence="7 9" id="KW-0009">Actin-binding</keyword>
<evidence type="ECO:0000256" key="10">
    <source>
        <dbReference type="SAM" id="MobiDB-lite"/>
    </source>
</evidence>
<dbReference type="GO" id="GO:0000146">
    <property type="term" value="F:microfilament motor activity"/>
    <property type="evidence" value="ECO:0007669"/>
    <property type="project" value="TreeGrafter"/>
</dbReference>
<dbReference type="Gene3D" id="1.20.58.530">
    <property type="match status" value="1"/>
</dbReference>
<proteinExistence type="inferred from homology"/>
<dbReference type="SUPFAM" id="SSF50044">
    <property type="entry name" value="SH3-domain"/>
    <property type="match status" value="1"/>
</dbReference>
<dbReference type="FunFam" id="1.20.58.530:FF:000007">
    <property type="entry name" value="Myosin IE"/>
    <property type="match status" value="1"/>
</dbReference>
<dbReference type="Gene3D" id="3.40.850.10">
    <property type="entry name" value="Kinesin motor domain"/>
    <property type="match status" value="1"/>
</dbReference>
<evidence type="ECO:0000256" key="1">
    <source>
        <dbReference type="ARBA" id="ARBA00008314"/>
    </source>
</evidence>
<dbReference type="InterPro" id="IPR027417">
    <property type="entry name" value="P-loop_NTPase"/>
</dbReference>
<dbReference type="PROSITE" id="PS51456">
    <property type="entry name" value="MYOSIN_MOTOR"/>
    <property type="match status" value="1"/>
</dbReference>
<evidence type="ECO:0000256" key="7">
    <source>
        <dbReference type="ARBA" id="ARBA00023203"/>
    </source>
</evidence>
<dbReference type="InterPro" id="IPR001452">
    <property type="entry name" value="SH3_domain"/>
</dbReference>
<dbReference type="PRINTS" id="PR00452">
    <property type="entry name" value="SH3DOMAIN"/>
</dbReference>
<dbReference type="GO" id="GO:0051015">
    <property type="term" value="F:actin filament binding"/>
    <property type="evidence" value="ECO:0007669"/>
    <property type="project" value="TreeGrafter"/>
</dbReference>
<organism evidence="14 15">
    <name type="scientific">Frankliniella fusca</name>
    <dbReference type="NCBI Taxonomy" id="407009"/>
    <lineage>
        <taxon>Eukaryota</taxon>
        <taxon>Metazoa</taxon>
        <taxon>Ecdysozoa</taxon>
        <taxon>Arthropoda</taxon>
        <taxon>Hexapoda</taxon>
        <taxon>Insecta</taxon>
        <taxon>Pterygota</taxon>
        <taxon>Neoptera</taxon>
        <taxon>Paraneoptera</taxon>
        <taxon>Thysanoptera</taxon>
        <taxon>Terebrantia</taxon>
        <taxon>Thripoidea</taxon>
        <taxon>Thripidae</taxon>
        <taxon>Frankliniella</taxon>
    </lineage>
</organism>
<dbReference type="GO" id="GO:0048731">
    <property type="term" value="P:system development"/>
    <property type="evidence" value="ECO:0007669"/>
    <property type="project" value="UniProtKB-ARBA"/>
</dbReference>
<sequence>MVYHWQSHSIKLCGVDDMVLLPRLTEEAIVDNLKKRFLDDYIFTSIGPVLISVNPFKQMKYFGDKEIEQYQGAALYENPPHIFGLSDQMFRNLLIDNESQCVIISGESGAGKTVAARYIMSYIARISGGSDKVKHVKDIVLNSNPLLEAFGNAKTIRNNNSSRFGKYVEIIFNAAGQPVGGRISNFLLEKSRVPNLAPGERNFHIFYQLCCGAHSYQKKDLGIVSVDHFQYLNTGGSHSVDGINDTKDFAETLSALKVMGFSEVEQREIWNIVAAILHLGNVNFRENGNYAQVADPTALDWPAYLLSVDKTLLESKLTSRLFESKWGKKDESVNVTLNVEQAIYTRDALAKGIYSKLFDYLVKRVNAAMFTESRGNNIGILDIYGFEILDKNGFEQLCINFVNEKLQQIFIQLTLKAEQEEYIAENITWTPIDYFNNQVVCELLEGRQPPGIFLVLDDVCATMHAVADGADYDLQKKLNGCASTHKHYSTAADGFVVKHYAGVVSYAVDGFCDRNRDVFFPDLIQLLQSSTCQIIQGLFPEPPSKSRPTTAGNKIRSQAGELVAKLMQCAPQYVRCIKPNETKRPREWDELRVKHQVEYLGLRENISVRRAGFAYRRPFEKFLQRYAILTKESWPTWQGNVKRGVKHILSSAGFKDGNEFQLGKSKVFIKNPESLFHLEELREQQFDKHAKVIQRAFKKHFARKQQCAQREEAAALLFGKKERRKLSINRHFVGDYIGISSQHPELQNLIGRRERILFSIPVTKYDRRFKPSVRDLVLTSRSLLLISTEPHSGSNGNQPLIKRNIPFPNISHVSLSSLQDDFVLLHVKDDYDSLLEVPMKTEFIYVLHKRYAAQVGRQLRISFANSVEFSVKKSGLGGGGKRHVVFVPTIADLDIPSLKINGNTLTVGIGAGLPSDISLPPLKTYSPLKINPHQKRGQPKTSKIVPTRPAPAPTRAAPPPPITRPPTHPVSSASPSNVLNGAVKGLPVKPAEKLQQIPGYPNARNQDSSTTISPIKATKNMTDNNQDAISTINSRRNIVATKEELNGKASEKLPVDFGQELTNTLRRIKSKSTGKSFESSDRTPVEIPTNNHEKPEKPIPGGGRPRPPLKPCLIRVKAVYDYQAQDTDELSLKEGDFIDLIKEHPGGWWQGRLKGKEGLFPANYVLKV</sequence>
<dbReference type="GO" id="GO:0006897">
    <property type="term" value="P:endocytosis"/>
    <property type="evidence" value="ECO:0007669"/>
    <property type="project" value="TreeGrafter"/>
</dbReference>
<evidence type="ECO:0000313" key="14">
    <source>
        <dbReference type="EMBL" id="KAK3907315.1"/>
    </source>
</evidence>
<feature type="domain" description="SH3" evidence="11">
    <location>
        <begin position="1111"/>
        <end position="1168"/>
    </location>
</feature>
<accession>A0AAE1GP01</accession>
<dbReference type="SMART" id="SM00326">
    <property type="entry name" value="SH3"/>
    <property type="match status" value="1"/>
</dbReference>
<dbReference type="InterPro" id="IPR036961">
    <property type="entry name" value="Kinesin_motor_dom_sf"/>
</dbReference>
<dbReference type="PROSITE" id="PS51757">
    <property type="entry name" value="TH1"/>
    <property type="match status" value="1"/>
</dbReference>
<dbReference type="CDD" id="cd01378">
    <property type="entry name" value="MYSc_Myo1"/>
    <property type="match status" value="1"/>
</dbReference>
<dbReference type="InterPro" id="IPR010926">
    <property type="entry name" value="Myosin_TH1"/>
</dbReference>
<dbReference type="SUPFAM" id="SSF52540">
    <property type="entry name" value="P-loop containing nucleoside triphosphate hydrolases"/>
    <property type="match status" value="1"/>
</dbReference>
<dbReference type="PANTHER" id="PTHR13140:SF729">
    <property type="entry name" value="UNCONVENTIONAL MYOSIN-IE"/>
    <property type="match status" value="1"/>
</dbReference>
<dbReference type="PRINTS" id="PR00193">
    <property type="entry name" value="MYOSINHEAVY"/>
</dbReference>
<dbReference type="Pfam" id="PF00018">
    <property type="entry name" value="SH3_1"/>
    <property type="match status" value="1"/>
</dbReference>
<dbReference type="FunFam" id="2.30.30.40:FF:000072">
    <property type="entry name" value="Unconventional Myosin IB"/>
    <property type="match status" value="1"/>
</dbReference>
<dbReference type="Gene3D" id="1.20.5.4820">
    <property type="match status" value="1"/>
</dbReference>
<dbReference type="Pfam" id="PF00063">
    <property type="entry name" value="Myosin_head"/>
    <property type="match status" value="1"/>
</dbReference>
<keyword evidence="15" id="KW-1185">Reference proteome</keyword>
<dbReference type="Gene3D" id="2.30.30.40">
    <property type="entry name" value="SH3 Domains"/>
    <property type="match status" value="1"/>
</dbReference>
<keyword evidence="5 9" id="KW-0518">Myosin</keyword>
<evidence type="ECO:0000313" key="15">
    <source>
        <dbReference type="Proteomes" id="UP001219518"/>
    </source>
</evidence>
<evidence type="ECO:0000259" key="11">
    <source>
        <dbReference type="PROSITE" id="PS50002"/>
    </source>
</evidence>
<dbReference type="SMART" id="SM00242">
    <property type="entry name" value="MYSc"/>
    <property type="match status" value="1"/>
</dbReference>
<dbReference type="GO" id="GO:0005902">
    <property type="term" value="C:microvillus"/>
    <property type="evidence" value="ECO:0007669"/>
    <property type="project" value="TreeGrafter"/>
</dbReference>
<dbReference type="EMBL" id="JAHWGI010000005">
    <property type="protein sequence ID" value="KAK3907315.1"/>
    <property type="molecule type" value="Genomic_DNA"/>
</dbReference>
<evidence type="ECO:0000256" key="8">
    <source>
        <dbReference type="PROSITE-ProRule" id="PRU00192"/>
    </source>
</evidence>
<dbReference type="Gene3D" id="1.20.120.720">
    <property type="entry name" value="Myosin VI head, motor domain, U50 subdomain"/>
    <property type="match status" value="1"/>
</dbReference>
<comment type="caution">
    <text evidence="14">The sequence shown here is derived from an EMBL/GenBank/DDBJ whole genome shotgun (WGS) entry which is preliminary data.</text>
</comment>
<keyword evidence="3 9" id="KW-0547">Nucleotide-binding</keyword>
<dbReference type="GO" id="GO:0009653">
    <property type="term" value="P:anatomical structure morphogenesis"/>
    <property type="evidence" value="ECO:0007669"/>
    <property type="project" value="UniProtKB-ARBA"/>
</dbReference>
<feature type="domain" description="Myosin motor" evidence="12">
    <location>
        <begin position="13"/>
        <end position="683"/>
    </location>
</feature>
<gene>
    <name evidence="14" type="ORF">KUF71_018143</name>
</gene>
<dbReference type="Proteomes" id="UP001219518">
    <property type="component" value="Unassembled WGS sequence"/>
</dbReference>
<evidence type="ECO:0000256" key="6">
    <source>
        <dbReference type="ARBA" id="ARBA00023175"/>
    </source>
</evidence>
<dbReference type="GO" id="GO:0007015">
    <property type="term" value="P:actin filament organization"/>
    <property type="evidence" value="ECO:0007669"/>
    <property type="project" value="TreeGrafter"/>
</dbReference>
<feature type="compositionally biased region" description="Polar residues" evidence="10">
    <location>
        <begin position="970"/>
        <end position="979"/>
    </location>
</feature>
<dbReference type="GO" id="GO:0016459">
    <property type="term" value="C:myosin complex"/>
    <property type="evidence" value="ECO:0007669"/>
    <property type="project" value="UniProtKB-KW"/>
</dbReference>
<name>A0AAE1GP01_9NEOP</name>
<dbReference type="GO" id="GO:0005886">
    <property type="term" value="C:plasma membrane"/>
    <property type="evidence" value="ECO:0007669"/>
    <property type="project" value="TreeGrafter"/>
</dbReference>
<feature type="binding site" evidence="9">
    <location>
        <begin position="106"/>
        <end position="113"/>
    </location>
    <ligand>
        <name>ATP</name>
        <dbReference type="ChEBI" id="CHEBI:30616"/>
    </ligand>
</feature>
<dbReference type="InterPro" id="IPR001609">
    <property type="entry name" value="Myosin_head_motor_dom-like"/>
</dbReference>
<reference evidence="14" key="1">
    <citation type="submission" date="2021-07" db="EMBL/GenBank/DDBJ databases">
        <authorList>
            <person name="Catto M.A."/>
            <person name="Jacobson A."/>
            <person name="Kennedy G."/>
            <person name="Labadie P."/>
            <person name="Hunt B.G."/>
            <person name="Srinivasan R."/>
        </authorList>
    </citation>
    <scope>NUCLEOTIDE SEQUENCE</scope>
    <source>
        <strain evidence="14">PL_HMW_Pooled</strain>
        <tissue evidence="14">Head</tissue>
    </source>
</reference>
<dbReference type="InterPro" id="IPR036072">
    <property type="entry name" value="MYSc_Myo1"/>
</dbReference>
<dbReference type="PROSITE" id="PS50002">
    <property type="entry name" value="SH3"/>
    <property type="match status" value="1"/>
</dbReference>
<dbReference type="GO" id="GO:0005524">
    <property type="term" value="F:ATP binding"/>
    <property type="evidence" value="ECO:0007669"/>
    <property type="project" value="UniProtKB-UniRule"/>
</dbReference>
<dbReference type="GO" id="GO:0005737">
    <property type="term" value="C:cytoplasm"/>
    <property type="evidence" value="ECO:0007669"/>
    <property type="project" value="TreeGrafter"/>
</dbReference>
<feature type="region of interest" description="Disordered" evidence="10">
    <location>
        <begin position="1070"/>
        <end position="1108"/>
    </location>
</feature>
<feature type="region of interest" description="Disordered" evidence="10">
    <location>
        <begin position="924"/>
        <end position="983"/>
    </location>
</feature>
<protein>
    <submittedName>
        <fullName evidence="14">Unconventional myosin-Ie</fullName>
    </submittedName>
</protein>
<feature type="domain" description="TH1" evidence="13">
    <location>
        <begin position="721"/>
        <end position="911"/>
    </location>
</feature>
<dbReference type="InterPro" id="IPR036028">
    <property type="entry name" value="SH3-like_dom_sf"/>
</dbReference>
<dbReference type="PANTHER" id="PTHR13140">
    <property type="entry name" value="MYOSIN"/>
    <property type="match status" value="1"/>
</dbReference>
<evidence type="ECO:0000256" key="4">
    <source>
        <dbReference type="ARBA" id="ARBA00022840"/>
    </source>
</evidence>
<keyword evidence="2 8" id="KW-0728">SH3 domain</keyword>
<comment type="similarity">
    <text evidence="1 9">Belongs to the TRAFAC class myosin-kinesin ATPase superfamily. Myosin family.</text>
</comment>
<dbReference type="FunFam" id="1.10.10.820:FF:000001">
    <property type="entry name" value="Myosin heavy chain"/>
    <property type="match status" value="1"/>
</dbReference>
<evidence type="ECO:0000256" key="3">
    <source>
        <dbReference type="ARBA" id="ARBA00022741"/>
    </source>
</evidence>
<evidence type="ECO:0000259" key="13">
    <source>
        <dbReference type="PROSITE" id="PS51757"/>
    </source>
</evidence>
<dbReference type="Pfam" id="PF06017">
    <property type="entry name" value="Myosin_TH1"/>
    <property type="match status" value="1"/>
</dbReference>
<feature type="compositionally biased region" description="Pro residues" evidence="10">
    <location>
        <begin position="948"/>
        <end position="968"/>
    </location>
</feature>
<keyword evidence="4 9" id="KW-0067">ATP-binding</keyword>
<dbReference type="GO" id="GO:0009888">
    <property type="term" value="P:tissue development"/>
    <property type="evidence" value="ECO:0007669"/>
    <property type="project" value="UniProtKB-ARBA"/>
</dbReference>
<evidence type="ECO:0000256" key="9">
    <source>
        <dbReference type="PROSITE-ProRule" id="PRU00782"/>
    </source>
</evidence>
<feature type="region of interest" description="Actin-binding" evidence="9">
    <location>
        <begin position="559"/>
        <end position="581"/>
    </location>
</feature>
<dbReference type="AlphaFoldDB" id="A0AAE1GP01"/>
<keyword evidence="6 9" id="KW-0505">Motor protein</keyword>
<reference evidence="14" key="2">
    <citation type="journal article" date="2023" name="BMC Genomics">
        <title>Pest status, molecular evolution, and epigenetic factors derived from the genome assembly of Frankliniella fusca, a thysanopteran phytovirus vector.</title>
        <authorList>
            <person name="Catto M.A."/>
            <person name="Labadie P.E."/>
            <person name="Jacobson A.L."/>
            <person name="Kennedy G.G."/>
            <person name="Srinivasan R."/>
            <person name="Hunt B.G."/>
        </authorList>
    </citation>
    <scope>NUCLEOTIDE SEQUENCE</scope>
    <source>
        <strain evidence="14">PL_HMW_Pooled</strain>
    </source>
</reference>
<dbReference type="GO" id="GO:0048513">
    <property type="term" value="P:animal organ development"/>
    <property type="evidence" value="ECO:0007669"/>
    <property type="project" value="UniProtKB-ARBA"/>
</dbReference>
<evidence type="ECO:0000256" key="2">
    <source>
        <dbReference type="ARBA" id="ARBA00022443"/>
    </source>
</evidence>
<evidence type="ECO:0000259" key="12">
    <source>
        <dbReference type="PROSITE" id="PS51456"/>
    </source>
</evidence>